<accession>A0ABU6VFM9</accession>
<feature type="compositionally biased region" description="Polar residues" evidence="1">
    <location>
        <begin position="695"/>
        <end position="704"/>
    </location>
</feature>
<feature type="region of interest" description="Disordered" evidence="1">
    <location>
        <begin position="254"/>
        <end position="378"/>
    </location>
</feature>
<feature type="compositionally biased region" description="Polar residues" evidence="1">
    <location>
        <begin position="319"/>
        <end position="329"/>
    </location>
</feature>
<feature type="region of interest" description="Disordered" evidence="1">
    <location>
        <begin position="908"/>
        <end position="941"/>
    </location>
</feature>
<feature type="compositionally biased region" description="Polar residues" evidence="1">
    <location>
        <begin position="256"/>
        <end position="286"/>
    </location>
</feature>
<dbReference type="EMBL" id="JASCZI010151330">
    <property type="protein sequence ID" value="MED6172086.1"/>
    <property type="molecule type" value="Genomic_DNA"/>
</dbReference>
<proteinExistence type="predicted"/>
<keyword evidence="3" id="KW-1185">Reference proteome</keyword>
<dbReference type="Proteomes" id="UP001341840">
    <property type="component" value="Unassembled WGS sequence"/>
</dbReference>
<evidence type="ECO:0000256" key="1">
    <source>
        <dbReference type="SAM" id="MobiDB-lite"/>
    </source>
</evidence>
<feature type="compositionally biased region" description="Polar residues" evidence="1">
    <location>
        <begin position="930"/>
        <end position="941"/>
    </location>
</feature>
<feature type="region of interest" description="Disordered" evidence="1">
    <location>
        <begin position="628"/>
        <end position="704"/>
    </location>
</feature>
<feature type="compositionally biased region" description="Polar residues" evidence="1">
    <location>
        <begin position="628"/>
        <end position="658"/>
    </location>
</feature>
<evidence type="ECO:0000313" key="2">
    <source>
        <dbReference type="EMBL" id="MED6172086.1"/>
    </source>
</evidence>
<gene>
    <name evidence="2" type="ORF">PIB30_046836</name>
</gene>
<dbReference type="PANTHER" id="PTHR35504">
    <property type="entry name" value="PROTEIN EMBRYONIC FLOWER 1"/>
    <property type="match status" value="1"/>
</dbReference>
<protein>
    <submittedName>
        <fullName evidence="2">Uncharacterized protein</fullName>
    </submittedName>
</protein>
<feature type="region of interest" description="Disordered" evidence="1">
    <location>
        <begin position="153"/>
        <end position="181"/>
    </location>
</feature>
<feature type="compositionally biased region" description="Basic and acidic residues" evidence="1">
    <location>
        <begin position="351"/>
        <end position="369"/>
    </location>
</feature>
<dbReference type="InterPro" id="IPR034583">
    <property type="entry name" value="EMF1"/>
</dbReference>
<name>A0ABU6VFM9_9FABA</name>
<reference evidence="2 3" key="1">
    <citation type="journal article" date="2023" name="Plants (Basel)">
        <title>Bridging the Gap: Combining Genomics and Transcriptomics Approaches to Understand Stylosanthes scabra, an Orphan Legume from the Brazilian Caatinga.</title>
        <authorList>
            <person name="Ferreira-Neto J.R.C."/>
            <person name="da Silva M.D."/>
            <person name="Binneck E."/>
            <person name="de Melo N.F."/>
            <person name="da Silva R.H."/>
            <person name="de Melo A.L.T.M."/>
            <person name="Pandolfi V."/>
            <person name="Bustamante F.O."/>
            <person name="Brasileiro-Vidal A.C."/>
            <person name="Benko-Iseppon A.M."/>
        </authorList>
    </citation>
    <scope>NUCLEOTIDE SEQUENCE [LARGE SCALE GENOMIC DNA]</scope>
    <source>
        <tissue evidence="2">Leaves</tissue>
    </source>
</reference>
<evidence type="ECO:0000313" key="3">
    <source>
        <dbReference type="Proteomes" id="UP001341840"/>
    </source>
</evidence>
<sequence>MDECDDNALPLPSLEVPKFRWWGCETCQQTIANEVNHRNDQPDVSNKNGGVSDCNCSNAVFNSGTLESPVASAATPVNAEIDLNIPIDLTGDTDDLPVRNEIENINAEIIQNRITDHDIGSVINLNHQLSSVTLPEVPPDHMEECHINKIASEANVEKSSSEINEGTPTSEENQGHSGLRQSASILRECTVVIEDNVIDHETEHLSLVADSNHDVPVENEDEIFRSHQDHDVERSTSLTCKRPRKMRLLKDLLNENGESNTGKSTPNGSISHCPLNQSATSETPSISPEKVLAPVDSTLTSRARGRKRKFVVDEESRSTDMCSQTVDSEIQNRRGVSRADNTAGKRHKAVAHVDKHLISRPQEGQRRESGSTVDFTNKENDKLAEDSFAHTATKKLSNSVERVAVPRITCTSNGEELREERHLPLKGFPLEQICNKQNMSQREIQLPVFTPFQEGTSRARHRSMDRKTNYFGTRKNHSIDVSNAIPRGKEVYVEGTNGARNNNKMIEVVDLDSSLEICNDLTEEDSDHGSEDDIPMEVVEILARNQYERSLPDVENLSCQREMSDQREKDQVSDVRIGINRRQGNAFPGKENSSNYFSSLKGKQFGIGDSSTLHPFSFGFEVRQTENMSSNGSHYSPMKGQNNASKRTVPQPTSSNLDFISLRSGLTHRQNRRRDMIDLNYPSSHYTDREKHPTNTDSGNMSSMNTEHTIVGRSNEMDHDRYQSESRDMHSNEAIHALHLLSLTGAGREIDTSAAAGISPKMIRRPSNPGTCCANLERNIHGSPQRQISEHFRSVNLSDKSQNRLDSPFLAASSEQHGQKLRSPDFRDQNLPRYGNGTKMSTSNIAMQNGDSLQLRGPNLERETPDQLRLNVSEPSPSISVSTIVVNRNPAEFTVIEDGNPYMINGEDLKFEDSPPNRRHGLPAARGRNQMRTQRFQNERH</sequence>
<feature type="compositionally biased region" description="Polar residues" evidence="1">
    <location>
        <begin position="161"/>
        <end position="181"/>
    </location>
</feature>
<feature type="region of interest" description="Disordered" evidence="1">
    <location>
        <begin position="813"/>
        <end position="844"/>
    </location>
</feature>
<dbReference type="PANTHER" id="PTHR35504:SF1">
    <property type="entry name" value="PROTEIN EMBRYONIC FLOWER 1"/>
    <property type="match status" value="1"/>
</dbReference>
<organism evidence="2 3">
    <name type="scientific">Stylosanthes scabra</name>
    <dbReference type="NCBI Taxonomy" id="79078"/>
    <lineage>
        <taxon>Eukaryota</taxon>
        <taxon>Viridiplantae</taxon>
        <taxon>Streptophyta</taxon>
        <taxon>Embryophyta</taxon>
        <taxon>Tracheophyta</taxon>
        <taxon>Spermatophyta</taxon>
        <taxon>Magnoliopsida</taxon>
        <taxon>eudicotyledons</taxon>
        <taxon>Gunneridae</taxon>
        <taxon>Pentapetalae</taxon>
        <taxon>rosids</taxon>
        <taxon>fabids</taxon>
        <taxon>Fabales</taxon>
        <taxon>Fabaceae</taxon>
        <taxon>Papilionoideae</taxon>
        <taxon>50 kb inversion clade</taxon>
        <taxon>dalbergioids sensu lato</taxon>
        <taxon>Dalbergieae</taxon>
        <taxon>Pterocarpus clade</taxon>
        <taxon>Stylosanthes</taxon>
    </lineage>
</organism>
<comment type="caution">
    <text evidence="2">The sequence shown here is derived from an EMBL/GenBank/DDBJ whole genome shotgun (WGS) entry which is preliminary data.</text>
</comment>